<dbReference type="AlphaFoldDB" id="A0AAE0Z2H7"/>
<sequence>MNVGARAQGPRELPYKLQGVSRMMEAEAASVLWAQSIKKFRLKYTTFTKDGDSKPYNEVHVCDWAHCGLNCMELSSSTRDAAVWT</sequence>
<proteinExistence type="predicted"/>
<name>A0AAE0Z2H7_9GAST</name>
<dbReference type="EMBL" id="JAWDGP010004927">
    <property type="protein sequence ID" value="KAK3760931.1"/>
    <property type="molecule type" value="Genomic_DNA"/>
</dbReference>
<comment type="caution">
    <text evidence="1">The sequence shown here is derived from an EMBL/GenBank/DDBJ whole genome shotgun (WGS) entry which is preliminary data.</text>
</comment>
<evidence type="ECO:0000313" key="1">
    <source>
        <dbReference type="EMBL" id="KAK3760931.1"/>
    </source>
</evidence>
<dbReference type="Proteomes" id="UP001283361">
    <property type="component" value="Unassembled WGS sequence"/>
</dbReference>
<reference evidence="1" key="1">
    <citation type="journal article" date="2023" name="G3 (Bethesda)">
        <title>A reference genome for the long-term kleptoplast-retaining sea slug Elysia crispata morphotype clarki.</title>
        <authorList>
            <person name="Eastman K.E."/>
            <person name="Pendleton A.L."/>
            <person name="Shaikh M.A."/>
            <person name="Suttiyut T."/>
            <person name="Ogas R."/>
            <person name="Tomko P."/>
            <person name="Gavelis G."/>
            <person name="Widhalm J.R."/>
            <person name="Wisecaver J.H."/>
        </authorList>
    </citation>
    <scope>NUCLEOTIDE SEQUENCE</scope>
    <source>
        <strain evidence="1">ECLA1</strain>
    </source>
</reference>
<protein>
    <submittedName>
        <fullName evidence="1">Uncharacterized protein</fullName>
    </submittedName>
</protein>
<organism evidence="1 2">
    <name type="scientific">Elysia crispata</name>
    <name type="common">lettuce slug</name>
    <dbReference type="NCBI Taxonomy" id="231223"/>
    <lineage>
        <taxon>Eukaryota</taxon>
        <taxon>Metazoa</taxon>
        <taxon>Spiralia</taxon>
        <taxon>Lophotrochozoa</taxon>
        <taxon>Mollusca</taxon>
        <taxon>Gastropoda</taxon>
        <taxon>Heterobranchia</taxon>
        <taxon>Euthyneura</taxon>
        <taxon>Panpulmonata</taxon>
        <taxon>Sacoglossa</taxon>
        <taxon>Placobranchoidea</taxon>
        <taxon>Plakobranchidae</taxon>
        <taxon>Elysia</taxon>
    </lineage>
</organism>
<gene>
    <name evidence="1" type="ORF">RRG08_022339</name>
</gene>
<evidence type="ECO:0000313" key="2">
    <source>
        <dbReference type="Proteomes" id="UP001283361"/>
    </source>
</evidence>
<accession>A0AAE0Z2H7</accession>
<keyword evidence="2" id="KW-1185">Reference proteome</keyword>